<sequence>PLDPDPWQTHVTKNNTEYGINYASSRNVRASPRATIDFPVSIRAYSLARTNNHHQLVKIYRAAASRNEAGRARSIPIVTLHARHARLLLIYAPSIALQTGKFS</sequence>
<organism evidence="1 2">
    <name type="scientific">Trichophyton soudanense CBS 452.61</name>
    <dbReference type="NCBI Taxonomy" id="1215331"/>
    <lineage>
        <taxon>Eukaryota</taxon>
        <taxon>Fungi</taxon>
        <taxon>Dikarya</taxon>
        <taxon>Ascomycota</taxon>
        <taxon>Pezizomycotina</taxon>
        <taxon>Eurotiomycetes</taxon>
        <taxon>Eurotiomycetidae</taxon>
        <taxon>Onygenales</taxon>
        <taxon>Arthrodermataceae</taxon>
        <taxon>Trichophyton</taxon>
    </lineage>
</organism>
<dbReference type="Proteomes" id="UP000023623">
    <property type="component" value="Unassembled WGS sequence"/>
</dbReference>
<proteinExistence type="predicted"/>
<accession>A0A022XYW4</accession>
<feature type="non-terminal residue" evidence="1">
    <location>
        <position position="1"/>
    </location>
</feature>
<evidence type="ECO:0000313" key="1">
    <source>
        <dbReference type="EMBL" id="EZF75471.1"/>
    </source>
</evidence>
<name>A0A022XYW4_TRISD</name>
<dbReference type="HOGENOM" id="CLU_2270302_0_0_1"/>
<keyword evidence="2" id="KW-1185">Reference proteome</keyword>
<reference evidence="1 2" key="1">
    <citation type="submission" date="2014-02" db="EMBL/GenBank/DDBJ databases">
        <title>The Genome Sequence of Trichophyton rubrum (morphotype soudanense) CBS 452.61.</title>
        <authorList>
            <consortium name="The Broad Institute Genomics Platform"/>
            <person name="Cuomo C.A."/>
            <person name="White T.C."/>
            <person name="Graser Y."/>
            <person name="Martinez-Rossi N."/>
            <person name="Heitman J."/>
            <person name="Young S.K."/>
            <person name="Zeng Q."/>
            <person name="Gargeya S."/>
            <person name="Abouelleil A."/>
            <person name="Alvarado L."/>
            <person name="Chapman S.B."/>
            <person name="Gainer-Dewar J."/>
            <person name="Goldberg J."/>
            <person name="Griggs A."/>
            <person name="Gujja S."/>
            <person name="Hansen M."/>
            <person name="Howarth C."/>
            <person name="Imamovic A."/>
            <person name="Larimer J."/>
            <person name="Martinez D."/>
            <person name="Murphy C."/>
            <person name="Pearson M.D."/>
            <person name="Persinoti G."/>
            <person name="Poon T."/>
            <person name="Priest M."/>
            <person name="Roberts A.D."/>
            <person name="Saif S."/>
            <person name="Shea T.D."/>
            <person name="Sykes S.N."/>
            <person name="Wortman J."/>
            <person name="Nusbaum C."/>
            <person name="Birren B."/>
        </authorList>
    </citation>
    <scope>NUCLEOTIDE SEQUENCE [LARGE SCALE GENOMIC DNA]</scope>
    <source>
        <strain evidence="1 2">CBS 452.61</strain>
    </source>
</reference>
<gene>
    <name evidence="1" type="ORF">H105_02895</name>
</gene>
<protein>
    <submittedName>
        <fullName evidence="1">Uncharacterized protein</fullName>
    </submittedName>
</protein>
<dbReference type="AlphaFoldDB" id="A0A022XYW4"/>
<dbReference type="EMBL" id="KK208808">
    <property type="protein sequence ID" value="EZF75471.1"/>
    <property type="molecule type" value="Genomic_DNA"/>
</dbReference>
<evidence type="ECO:0000313" key="2">
    <source>
        <dbReference type="Proteomes" id="UP000023623"/>
    </source>
</evidence>